<proteinExistence type="predicted"/>
<feature type="transmembrane region" description="Helical" evidence="2">
    <location>
        <begin position="41"/>
        <end position="64"/>
    </location>
</feature>
<organism evidence="3 4">
    <name type="scientific">Ornithinibacter aureus</name>
    <dbReference type="NCBI Taxonomy" id="622664"/>
    <lineage>
        <taxon>Bacteria</taxon>
        <taxon>Bacillati</taxon>
        <taxon>Actinomycetota</taxon>
        <taxon>Actinomycetes</taxon>
        <taxon>Micrococcales</taxon>
        <taxon>Intrasporangiaceae</taxon>
        <taxon>Ornithinibacter</taxon>
    </lineage>
</organism>
<evidence type="ECO:0000256" key="1">
    <source>
        <dbReference type="SAM" id="MobiDB-lite"/>
    </source>
</evidence>
<evidence type="ECO:0000313" key="4">
    <source>
        <dbReference type="Proteomes" id="UP001500390"/>
    </source>
</evidence>
<gene>
    <name evidence="3" type="ORF">GCM10023153_00370</name>
</gene>
<keyword evidence="2" id="KW-0472">Membrane</keyword>
<feature type="transmembrane region" description="Helical" evidence="2">
    <location>
        <begin position="241"/>
        <end position="262"/>
    </location>
</feature>
<feature type="region of interest" description="Disordered" evidence="1">
    <location>
        <begin position="333"/>
        <end position="357"/>
    </location>
</feature>
<dbReference type="EMBL" id="BAABFX010000004">
    <property type="protein sequence ID" value="GAA4386613.1"/>
    <property type="molecule type" value="Genomic_DNA"/>
</dbReference>
<feature type="compositionally biased region" description="Gly residues" evidence="1">
    <location>
        <begin position="467"/>
        <end position="479"/>
    </location>
</feature>
<keyword evidence="4" id="KW-1185">Reference proteome</keyword>
<feature type="compositionally biased region" description="Low complexity" evidence="1">
    <location>
        <begin position="454"/>
        <end position="466"/>
    </location>
</feature>
<evidence type="ECO:0000313" key="3">
    <source>
        <dbReference type="EMBL" id="GAA4386613.1"/>
    </source>
</evidence>
<protein>
    <recommendedName>
        <fullName evidence="5">TrbL/VirB6 plasmid conjugal transfer protein</fullName>
    </recommendedName>
</protein>
<feature type="transmembrane region" description="Helical" evidence="2">
    <location>
        <begin position="116"/>
        <end position="140"/>
    </location>
</feature>
<reference evidence="4" key="1">
    <citation type="journal article" date="2019" name="Int. J. Syst. Evol. Microbiol.">
        <title>The Global Catalogue of Microorganisms (GCM) 10K type strain sequencing project: providing services to taxonomists for standard genome sequencing and annotation.</title>
        <authorList>
            <consortium name="The Broad Institute Genomics Platform"/>
            <consortium name="The Broad Institute Genome Sequencing Center for Infectious Disease"/>
            <person name="Wu L."/>
            <person name="Ma J."/>
        </authorList>
    </citation>
    <scope>NUCLEOTIDE SEQUENCE [LARGE SCALE GENOMIC DNA]</scope>
    <source>
        <strain evidence="4">JCM 17738</strain>
    </source>
</reference>
<dbReference type="Proteomes" id="UP001500390">
    <property type="component" value="Unassembled WGS sequence"/>
</dbReference>
<evidence type="ECO:0000256" key="2">
    <source>
        <dbReference type="SAM" id="Phobius"/>
    </source>
</evidence>
<comment type="caution">
    <text evidence="3">The sequence shown here is derived from an EMBL/GenBank/DDBJ whole genome shotgun (WGS) entry which is preliminary data.</text>
</comment>
<feature type="transmembrane region" description="Helical" evidence="2">
    <location>
        <begin position="203"/>
        <end position="221"/>
    </location>
</feature>
<feature type="transmembrane region" description="Helical" evidence="2">
    <location>
        <begin position="274"/>
        <end position="299"/>
    </location>
</feature>
<feature type="transmembrane region" description="Helical" evidence="2">
    <location>
        <begin position="84"/>
        <end position="104"/>
    </location>
</feature>
<sequence>MNTMPVTVSAVPVVVPGEGWGHLVNPFTALGNAAGKVAADAWTAAMLSFWNAGLWFLQLVLGFIDTFLTPDLRESGPVGATYRTTFWVAVTLVVALTVVQSGVAAFRRDGRSVARLLVGSAQFVMVWAAWVSYVLVLLYACSGLTKAIMAATMGVDTWVAWQPWGEVSVEDLSDGTLATVLGVMGFVVLFAAIGHLVVMLTRAAALVVLTATAPIAAAGLVSEVGQSWFWKSVRWTHAAAFTPPLMALVIGAGTQLTTAVVTDESASLSSAIGTAVPGVMLLLVSTFAPLSLFKLLAFVDPGTSSGAAMRSGMAAVGGVQGLLGGGAAATGGGSGAASSTDSTGRASGESTGEDATGARFAHSMGGLLGAVAGPVGAAASTALSAAASIGTTGAAVTADTTNLMGVGHNTYVPDFTSSRRGSGQGPADSTAPDVRGDTPGAGTPTSTTPPVPSAAPAAGASPAAASGAGGGGAGAAAGAGGAAAAVPIVPV</sequence>
<keyword evidence="2" id="KW-1133">Transmembrane helix</keyword>
<feature type="region of interest" description="Disordered" evidence="1">
    <location>
        <begin position="414"/>
        <end position="479"/>
    </location>
</feature>
<evidence type="ECO:0008006" key="5">
    <source>
        <dbReference type="Google" id="ProtNLM"/>
    </source>
</evidence>
<keyword evidence="2" id="KW-0812">Transmembrane</keyword>
<feature type="compositionally biased region" description="Low complexity" evidence="1">
    <location>
        <begin position="336"/>
        <end position="348"/>
    </location>
</feature>
<accession>A0ABP8J872</accession>
<name>A0ABP8J872_9MICO</name>
<feature type="transmembrane region" description="Helical" evidence="2">
    <location>
        <begin position="177"/>
        <end position="198"/>
    </location>
</feature>